<dbReference type="PROSITE" id="PS51722">
    <property type="entry name" value="G_TR_2"/>
    <property type="match status" value="1"/>
</dbReference>
<dbReference type="InterPro" id="IPR005517">
    <property type="entry name" value="Transl_elong_EFG/EF2_IV"/>
</dbReference>
<dbReference type="GO" id="GO:0030623">
    <property type="term" value="F:U5 snRNA binding"/>
    <property type="evidence" value="ECO:0000318"/>
    <property type="project" value="GO_Central"/>
</dbReference>
<dbReference type="InterPro" id="IPR000795">
    <property type="entry name" value="T_Tr_GTP-bd_dom"/>
</dbReference>
<dbReference type="SUPFAM" id="SSF54211">
    <property type="entry name" value="Ribosomal protein S5 domain 2-like"/>
    <property type="match status" value="1"/>
</dbReference>
<evidence type="ECO:0000256" key="3">
    <source>
        <dbReference type="ARBA" id="ARBA00022741"/>
    </source>
</evidence>
<keyword evidence="9" id="KW-0251">Elongation factor</keyword>
<keyword evidence="2" id="KW-0507">mRNA processing</keyword>
<dbReference type="AlphaFoldDB" id="A2E2N4"/>
<dbReference type="InterPro" id="IPR035647">
    <property type="entry name" value="EFG_III/V"/>
</dbReference>
<dbReference type="Pfam" id="PF03764">
    <property type="entry name" value="EFG_IV"/>
    <property type="match status" value="1"/>
</dbReference>
<dbReference type="InterPro" id="IPR000640">
    <property type="entry name" value="EFG_V-like"/>
</dbReference>
<dbReference type="GO" id="GO:0005525">
    <property type="term" value="F:GTP binding"/>
    <property type="evidence" value="ECO:0007669"/>
    <property type="project" value="UniProtKB-KW"/>
</dbReference>
<dbReference type="FunFam" id="3.40.50.300:FF:006132">
    <property type="entry name" value="Elongation factor G, domain IV family protein"/>
    <property type="match status" value="1"/>
</dbReference>
<dbReference type="Pfam" id="PF00679">
    <property type="entry name" value="EFG_C"/>
    <property type="match status" value="1"/>
</dbReference>
<keyword evidence="6" id="KW-0539">Nucleus</keyword>
<accession>A2E2N4</accession>
<dbReference type="KEGG" id="tva:4771035"/>
<dbReference type="GO" id="GO:0071007">
    <property type="term" value="C:U2-type catalytic step 2 spliceosome"/>
    <property type="evidence" value="ECO:0000318"/>
    <property type="project" value="GO_Central"/>
</dbReference>
<keyword evidence="5" id="KW-0508">mRNA splicing</keyword>
<dbReference type="Gene3D" id="3.40.50.300">
    <property type="entry name" value="P-loop containing nucleotide triphosphate hydrolases"/>
    <property type="match status" value="1"/>
</dbReference>
<proteinExistence type="predicted"/>
<dbReference type="Gene3D" id="3.30.70.240">
    <property type="match status" value="1"/>
</dbReference>
<dbReference type="Pfam" id="PF16004">
    <property type="entry name" value="EFTUD2"/>
    <property type="match status" value="1"/>
</dbReference>
<dbReference type="GO" id="GO:0003746">
    <property type="term" value="F:translation elongation factor activity"/>
    <property type="evidence" value="ECO:0007669"/>
    <property type="project" value="UniProtKB-KW"/>
</dbReference>
<dbReference type="InterPro" id="IPR009000">
    <property type="entry name" value="Transl_B-barrel_sf"/>
</dbReference>
<dbReference type="STRING" id="5722.A2E2N4"/>
<dbReference type="OrthoDB" id="364892at2759"/>
<dbReference type="SMR" id="A2E2N4"/>
<sequence length="922" mass="103253">MNFGNFDEFGNPIGNIDSSEDESEVDQAPDPVNPQASNYVLPDDKKYFPSEKDVYKPYTEVKHEDEDREDYTKPIIAPDTKRKISLDLNPSEIPQTTYSSEFLIDLLKNTASIRNVAFVGALGHGKTGLIDCLVKETHPDIVEKELTKHDITNQVVGEGRRLDRLAWTDRLYLEKRRQLSITTEVMTLIEPDLDGKSYALNLIDTPGHPDFIGQVECGLDMADGVAFCVDIMEGLIGCGKRLLELVISRNLPIILVITKIDRAILEAKYSPDLMQRKINLIVEKVNQTLKIHGSKQKISPDLNNVIFTASQYNLCFTCYSIGLMYMRKPQAEAFSHRMWGKFKVNPQTTEIWHENALPSDVDPDDLPHPFEYYILGPLYKAFCEVISEEPDVWSKTLKIKLSAKEKQMNTIPLLRIALSRIFGTFSSLIHSISVHLPSPVDRSFGNAQIVARVAKFSTDSTGTVIRAYARVFKGNLEPGQKLYALGQKFDDDRTKVQNVTIGETFISHTRYATPCPEATQGMIVLIEGITPELEGVCTLTELMESGLTPIHVPESLMKVSVEALNQNDHQEMVRSLTVARLVYFGLQIEPSISGPGELFLDCVLNDVRNCFASIEVKVSDPFVSFCETVNHKSVTICESPIDESSSIGLTAEPLTTNVMYDLTNGALVDDTSKKLQNNGWSEYQSENVISFGPDKIRGPNILVDETLGTSKVLDQIKPLLVSGFLWSSSEGPLCEEPIRGVLFKLCSLNCEENARIPMVKIFPALRKAVYASMLAATPRLMEPYYHCEIYISGEAEREIAMTILEKRRGKIQGKDEVLDGTPYIIIKADVPLIDMFGMEVDIRARTNGNAYVLSWFSEWRIVESNPLDNSVSLMPLRPAPLSYLGRDFVLKTRRKKGMSEDVDLSKFCSPELLIEIASLTGQ</sequence>
<comment type="subcellular location">
    <subcellularLocation>
        <location evidence="1">Nucleus</location>
    </subcellularLocation>
</comment>
<dbReference type="GO" id="GO:0005829">
    <property type="term" value="C:cytosol"/>
    <property type="evidence" value="ECO:0000318"/>
    <property type="project" value="GO_Central"/>
</dbReference>
<feature type="domain" description="Tr-type G" evidence="8">
    <location>
        <begin position="111"/>
        <end position="391"/>
    </location>
</feature>
<dbReference type="InParanoid" id="A2E2N4"/>
<dbReference type="GO" id="GO:0003924">
    <property type="term" value="F:GTPase activity"/>
    <property type="evidence" value="ECO:0000318"/>
    <property type="project" value="GO_Central"/>
</dbReference>
<dbReference type="PANTHER" id="PTHR42908">
    <property type="entry name" value="TRANSLATION ELONGATION FACTOR-RELATED"/>
    <property type="match status" value="1"/>
</dbReference>
<dbReference type="SUPFAM" id="SSF52540">
    <property type="entry name" value="P-loop containing nucleoside triphosphate hydrolases"/>
    <property type="match status" value="1"/>
</dbReference>
<keyword evidence="10" id="KW-1185">Reference proteome</keyword>
<dbReference type="SMART" id="SM00838">
    <property type="entry name" value="EFG_C"/>
    <property type="match status" value="1"/>
</dbReference>
<feature type="region of interest" description="Disordered" evidence="7">
    <location>
        <begin position="1"/>
        <end position="45"/>
    </location>
</feature>
<dbReference type="InterPro" id="IPR014721">
    <property type="entry name" value="Ribsml_uS5_D2-typ_fold_subgr"/>
</dbReference>
<dbReference type="SMART" id="SM00889">
    <property type="entry name" value="EFG_IV"/>
    <property type="match status" value="1"/>
</dbReference>
<evidence type="ECO:0000256" key="5">
    <source>
        <dbReference type="ARBA" id="ARBA00023187"/>
    </source>
</evidence>
<dbReference type="OMA" id="THGQAFP"/>
<dbReference type="Pfam" id="PF00009">
    <property type="entry name" value="GTP_EFTU"/>
    <property type="match status" value="1"/>
</dbReference>
<dbReference type="GO" id="GO:0046540">
    <property type="term" value="C:U4/U6 x U5 tri-snRNP complex"/>
    <property type="evidence" value="ECO:0000318"/>
    <property type="project" value="GO_Central"/>
</dbReference>
<evidence type="ECO:0000256" key="1">
    <source>
        <dbReference type="ARBA" id="ARBA00004123"/>
    </source>
</evidence>
<dbReference type="Gene3D" id="2.40.30.10">
    <property type="entry name" value="Translation factors"/>
    <property type="match status" value="1"/>
</dbReference>
<dbReference type="Gene3D" id="3.30.70.870">
    <property type="entry name" value="Elongation Factor G (Translational Gtpase), domain 3"/>
    <property type="match status" value="1"/>
</dbReference>
<dbReference type="Proteomes" id="UP000001542">
    <property type="component" value="Unassembled WGS sequence"/>
</dbReference>
<evidence type="ECO:0000256" key="6">
    <source>
        <dbReference type="ARBA" id="ARBA00023242"/>
    </source>
</evidence>
<dbReference type="SUPFAM" id="SSF50447">
    <property type="entry name" value="Translation proteins"/>
    <property type="match status" value="1"/>
</dbReference>
<dbReference type="InterPro" id="IPR031950">
    <property type="entry name" value="EFTUD2_N"/>
</dbReference>
<dbReference type="InterPro" id="IPR020568">
    <property type="entry name" value="Ribosomal_Su5_D2-typ_SF"/>
</dbReference>
<reference evidence="9" key="2">
    <citation type="journal article" date="2007" name="Science">
        <title>Draft genome sequence of the sexually transmitted pathogen Trichomonas vaginalis.</title>
        <authorList>
            <person name="Carlton J.M."/>
            <person name="Hirt R.P."/>
            <person name="Silva J.C."/>
            <person name="Delcher A.L."/>
            <person name="Schatz M."/>
            <person name="Zhao Q."/>
            <person name="Wortman J.R."/>
            <person name="Bidwell S.L."/>
            <person name="Alsmark U.C.M."/>
            <person name="Besteiro S."/>
            <person name="Sicheritz-Ponten T."/>
            <person name="Noel C.J."/>
            <person name="Dacks J.B."/>
            <person name="Foster P.G."/>
            <person name="Simillion C."/>
            <person name="Van de Peer Y."/>
            <person name="Miranda-Saavedra D."/>
            <person name="Barton G.J."/>
            <person name="Westrop G.D."/>
            <person name="Mueller S."/>
            <person name="Dessi D."/>
            <person name="Fiori P.L."/>
            <person name="Ren Q."/>
            <person name="Paulsen I."/>
            <person name="Zhang H."/>
            <person name="Bastida-Corcuera F.D."/>
            <person name="Simoes-Barbosa A."/>
            <person name="Brown M.T."/>
            <person name="Hayes R.D."/>
            <person name="Mukherjee M."/>
            <person name="Okumura C.Y."/>
            <person name="Schneider R."/>
            <person name="Smith A.J."/>
            <person name="Vanacova S."/>
            <person name="Villalvazo M."/>
            <person name="Haas B.J."/>
            <person name="Pertea M."/>
            <person name="Feldblyum T.V."/>
            <person name="Utterback T.R."/>
            <person name="Shu C.L."/>
            <person name="Osoegawa K."/>
            <person name="de Jong P.J."/>
            <person name="Hrdy I."/>
            <person name="Horvathova L."/>
            <person name="Zubacova Z."/>
            <person name="Dolezal P."/>
            <person name="Malik S.B."/>
            <person name="Logsdon J.M. Jr."/>
            <person name="Henze K."/>
            <person name="Gupta A."/>
            <person name="Wang C.C."/>
            <person name="Dunne R.L."/>
            <person name="Upcroft J.A."/>
            <person name="Upcroft P."/>
            <person name="White O."/>
            <person name="Salzberg S.L."/>
            <person name="Tang P."/>
            <person name="Chiu C.-H."/>
            <person name="Lee Y.-S."/>
            <person name="Embley T.M."/>
            <person name="Coombs G.H."/>
            <person name="Mottram J.C."/>
            <person name="Tachezy J."/>
            <person name="Fraser-Liggett C.M."/>
            <person name="Johnson P.J."/>
        </authorList>
    </citation>
    <scope>NUCLEOTIDE SEQUENCE [LARGE SCALE GENOMIC DNA]</scope>
    <source>
        <strain evidence="9">G3</strain>
    </source>
</reference>
<dbReference type="EMBL" id="DS113291">
    <property type="protein sequence ID" value="EAY13062.1"/>
    <property type="molecule type" value="Genomic_DNA"/>
</dbReference>
<evidence type="ECO:0000259" key="8">
    <source>
        <dbReference type="PROSITE" id="PS51722"/>
    </source>
</evidence>
<reference evidence="9" key="1">
    <citation type="submission" date="2006-10" db="EMBL/GenBank/DDBJ databases">
        <authorList>
            <person name="Amadeo P."/>
            <person name="Zhao Q."/>
            <person name="Wortman J."/>
            <person name="Fraser-Liggett C."/>
            <person name="Carlton J."/>
        </authorList>
    </citation>
    <scope>NUCLEOTIDE SEQUENCE</scope>
    <source>
        <strain evidence="9">G3</strain>
    </source>
</reference>
<name>A2E2N4_TRIV3</name>
<gene>
    <name evidence="9" type="ORF">TVAG_212440</name>
</gene>
<keyword evidence="9" id="KW-0648">Protein biosynthesis</keyword>
<dbReference type="PANTHER" id="PTHR42908:SF6">
    <property type="entry name" value="116 KDA U5 SMALL NUCLEAR RIBONUCLEOPROTEIN COMPONENT"/>
    <property type="match status" value="1"/>
</dbReference>
<dbReference type="eggNOG" id="KOG0468">
    <property type="taxonomic scope" value="Eukaryota"/>
</dbReference>
<evidence type="ECO:0000256" key="2">
    <source>
        <dbReference type="ARBA" id="ARBA00022664"/>
    </source>
</evidence>
<dbReference type="RefSeq" id="XP_001325285.1">
    <property type="nucleotide sequence ID" value="XM_001325250.1"/>
</dbReference>
<keyword evidence="4" id="KW-0342">GTP-binding</keyword>
<keyword evidence="3" id="KW-0547">Nucleotide-binding</keyword>
<dbReference type="InterPro" id="IPR005225">
    <property type="entry name" value="Small_GTP-bd"/>
</dbReference>
<evidence type="ECO:0000256" key="4">
    <source>
        <dbReference type="ARBA" id="ARBA00023134"/>
    </source>
</evidence>
<dbReference type="VEuPathDB" id="TrichDB:TVAG_212440"/>
<dbReference type="Gene3D" id="3.30.230.10">
    <property type="match status" value="1"/>
</dbReference>
<dbReference type="NCBIfam" id="TIGR00231">
    <property type="entry name" value="small_GTP"/>
    <property type="match status" value="1"/>
</dbReference>
<organism evidence="9 10">
    <name type="scientific">Trichomonas vaginalis (strain ATCC PRA-98 / G3)</name>
    <dbReference type="NCBI Taxonomy" id="412133"/>
    <lineage>
        <taxon>Eukaryota</taxon>
        <taxon>Metamonada</taxon>
        <taxon>Parabasalia</taxon>
        <taxon>Trichomonadida</taxon>
        <taxon>Trichomonadidae</taxon>
        <taxon>Trichomonas</taxon>
    </lineage>
</organism>
<feature type="compositionally biased region" description="Acidic residues" evidence="7">
    <location>
        <begin position="18"/>
        <end position="27"/>
    </location>
</feature>
<dbReference type="SUPFAM" id="SSF54980">
    <property type="entry name" value="EF-G C-terminal domain-like"/>
    <property type="match status" value="2"/>
</dbReference>
<protein>
    <submittedName>
        <fullName evidence="9">Elongation factor G, domain IV family protein</fullName>
    </submittedName>
</protein>
<evidence type="ECO:0000313" key="9">
    <source>
        <dbReference type="EMBL" id="EAY13062.1"/>
    </source>
</evidence>
<evidence type="ECO:0000313" key="10">
    <source>
        <dbReference type="Proteomes" id="UP000001542"/>
    </source>
</evidence>
<dbReference type="GO" id="GO:0000398">
    <property type="term" value="P:mRNA splicing, via spliceosome"/>
    <property type="evidence" value="ECO:0000318"/>
    <property type="project" value="GO_Central"/>
</dbReference>
<dbReference type="VEuPathDB" id="TrichDB:TVAGG3_0166220"/>
<evidence type="ECO:0000256" key="7">
    <source>
        <dbReference type="SAM" id="MobiDB-lite"/>
    </source>
</evidence>
<dbReference type="InterPro" id="IPR027417">
    <property type="entry name" value="P-loop_NTPase"/>
</dbReference>